<reference evidence="1 2" key="1">
    <citation type="submission" date="2019-08" db="EMBL/GenBank/DDBJ databases">
        <authorList>
            <person name="Alioto T."/>
            <person name="Alioto T."/>
            <person name="Gomez Garrido J."/>
        </authorList>
    </citation>
    <scope>NUCLEOTIDE SEQUENCE [LARGE SCALE GENOMIC DNA]</scope>
</reference>
<dbReference type="AlphaFoldDB" id="A0A5E4NJT1"/>
<gene>
    <name evidence="1" type="ORF">CINCED_3A021149</name>
</gene>
<dbReference type="EMBL" id="CABPRJ010002396">
    <property type="protein sequence ID" value="VVC45187.1"/>
    <property type="molecule type" value="Genomic_DNA"/>
</dbReference>
<evidence type="ECO:0000313" key="2">
    <source>
        <dbReference type="Proteomes" id="UP000325440"/>
    </source>
</evidence>
<keyword evidence="2" id="KW-1185">Reference proteome</keyword>
<sequence length="72" mass="8507">MAKYIARFKISLSLTVMYRDAKGCGLENYTSTIFIEDHHGLYICVTFKLLDEFVFEVQNHIQIRMLRNFTIV</sequence>
<organism evidence="1 2">
    <name type="scientific">Cinara cedri</name>
    <dbReference type="NCBI Taxonomy" id="506608"/>
    <lineage>
        <taxon>Eukaryota</taxon>
        <taxon>Metazoa</taxon>
        <taxon>Ecdysozoa</taxon>
        <taxon>Arthropoda</taxon>
        <taxon>Hexapoda</taxon>
        <taxon>Insecta</taxon>
        <taxon>Pterygota</taxon>
        <taxon>Neoptera</taxon>
        <taxon>Paraneoptera</taxon>
        <taxon>Hemiptera</taxon>
        <taxon>Sternorrhyncha</taxon>
        <taxon>Aphidomorpha</taxon>
        <taxon>Aphidoidea</taxon>
        <taxon>Aphididae</taxon>
        <taxon>Lachninae</taxon>
        <taxon>Cinara</taxon>
    </lineage>
</organism>
<evidence type="ECO:0000313" key="1">
    <source>
        <dbReference type="EMBL" id="VVC45187.1"/>
    </source>
</evidence>
<protein>
    <submittedName>
        <fullName evidence="1">Uncharacterized protein</fullName>
    </submittedName>
</protein>
<proteinExistence type="predicted"/>
<dbReference type="Proteomes" id="UP000325440">
    <property type="component" value="Unassembled WGS sequence"/>
</dbReference>
<accession>A0A5E4NJT1</accession>
<name>A0A5E4NJT1_9HEMI</name>